<proteinExistence type="predicted"/>
<organism evidence="1 2">
    <name type="scientific">Acropora cervicornis</name>
    <name type="common">Staghorn coral</name>
    <dbReference type="NCBI Taxonomy" id="6130"/>
    <lineage>
        <taxon>Eukaryota</taxon>
        <taxon>Metazoa</taxon>
        <taxon>Cnidaria</taxon>
        <taxon>Anthozoa</taxon>
        <taxon>Hexacorallia</taxon>
        <taxon>Scleractinia</taxon>
        <taxon>Astrocoeniina</taxon>
        <taxon>Acroporidae</taxon>
        <taxon>Acropora</taxon>
    </lineage>
</organism>
<keyword evidence="2" id="KW-1185">Reference proteome</keyword>
<evidence type="ECO:0000313" key="2">
    <source>
        <dbReference type="Proteomes" id="UP001249851"/>
    </source>
</evidence>
<reference evidence="1" key="1">
    <citation type="journal article" date="2023" name="G3 (Bethesda)">
        <title>Whole genome assembly and annotation of the endangered Caribbean coral Acropora cervicornis.</title>
        <authorList>
            <person name="Selwyn J.D."/>
            <person name="Vollmer S.V."/>
        </authorList>
    </citation>
    <scope>NUCLEOTIDE SEQUENCE</scope>
    <source>
        <strain evidence="1">K2</strain>
    </source>
</reference>
<dbReference type="SUPFAM" id="SSF50249">
    <property type="entry name" value="Nucleic acid-binding proteins"/>
    <property type="match status" value="1"/>
</dbReference>
<evidence type="ECO:0000313" key="1">
    <source>
        <dbReference type="EMBL" id="KAK2570274.1"/>
    </source>
</evidence>
<dbReference type="Proteomes" id="UP001249851">
    <property type="component" value="Unassembled WGS sequence"/>
</dbReference>
<name>A0AAD9VDE5_ACRCE</name>
<dbReference type="AlphaFoldDB" id="A0AAD9VDE5"/>
<gene>
    <name evidence="1" type="ORF">P5673_005059</name>
</gene>
<accession>A0AAD9VDE5</accession>
<dbReference type="Gene3D" id="2.40.50.140">
    <property type="entry name" value="Nucleic acid-binding proteins"/>
    <property type="match status" value="1"/>
</dbReference>
<comment type="caution">
    <text evidence="1">The sequence shown here is derived from an EMBL/GenBank/DDBJ whole genome shotgun (WGS) entry which is preliminary data.</text>
</comment>
<protein>
    <submittedName>
        <fullName evidence="1">Uncharacterized protein</fullName>
    </submittedName>
</protein>
<dbReference type="EMBL" id="JARQWQ010000008">
    <property type="protein sequence ID" value="KAK2570274.1"/>
    <property type="molecule type" value="Genomic_DNA"/>
</dbReference>
<sequence>MSDTNGSKDSNQNKEQAIVGYLHNLSPIKTSKSNNQYFDLQIQTSNEVYRTVCFSPDKHPLLKRKLESSSPIKIHKYQLKKNERSGENDLILNKRMKIEDPDDSETDFDYVSVKTETTQATDATTEEIHDGAAHTLINIMGRLTFSGSKETLQVKGKTLTKQEAIFTDNTRSIRVVLWEKDIPRVTTGTCYNIKNVAVKEYGVTKYLTLTRHSTIESIQIKIDRQDTSDVKTETTQHQFPPDGVNYVQQFLKCNKCHSKLVNNTSKIIKCSECCRLPN</sequence>
<dbReference type="InterPro" id="IPR012340">
    <property type="entry name" value="NA-bd_OB-fold"/>
</dbReference>
<reference evidence="1" key="2">
    <citation type="journal article" date="2023" name="Science">
        <title>Genomic signatures of disease resistance in endangered staghorn corals.</title>
        <authorList>
            <person name="Vollmer S.V."/>
            <person name="Selwyn J.D."/>
            <person name="Despard B.A."/>
            <person name="Roesel C.L."/>
        </authorList>
    </citation>
    <scope>NUCLEOTIDE SEQUENCE</scope>
    <source>
        <strain evidence="1">K2</strain>
    </source>
</reference>